<evidence type="ECO:0000256" key="11">
    <source>
        <dbReference type="ARBA" id="ARBA00023136"/>
    </source>
</evidence>
<evidence type="ECO:0000256" key="14">
    <source>
        <dbReference type="ARBA" id="ARBA00038053"/>
    </source>
</evidence>
<dbReference type="OrthoDB" id="9768187at2"/>
<evidence type="ECO:0000256" key="3">
    <source>
        <dbReference type="ARBA" id="ARBA00022475"/>
    </source>
</evidence>
<comment type="subcellular location">
    <subcellularLocation>
        <location evidence="16">Cell inner membrane</location>
        <topology evidence="16">Multi-pass membrane protein</topology>
    </subcellularLocation>
    <subcellularLocation>
        <location evidence="1">Cell membrane</location>
        <topology evidence="1">Multi-pass membrane protein</topology>
    </subcellularLocation>
    <text evidence="16">Localizes to the division septum.</text>
</comment>
<evidence type="ECO:0000256" key="15">
    <source>
        <dbReference type="ARBA" id="ARBA00049902"/>
    </source>
</evidence>
<evidence type="ECO:0000256" key="4">
    <source>
        <dbReference type="ARBA" id="ARBA00022618"/>
    </source>
</evidence>
<keyword evidence="10 16" id="KW-1133">Transmembrane helix</keyword>
<dbReference type="PANTHER" id="PTHR30474:SF2">
    <property type="entry name" value="PEPTIDOGLYCAN GLYCOSYLTRANSFERASE FTSW-RELATED"/>
    <property type="match status" value="1"/>
</dbReference>
<evidence type="ECO:0000256" key="9">
    <source>
        <dbReference type="ARBA" id="ARBA00022984"/>
    </source>
</evidence>
<keyword evidence="6 16" id="KW-0808">Transferase</keyword>
<dbReference type="PANTHER" id="PTHR30474">
    <property type="entry name" value="CELL CYCLE PROTEIN"/>
    <property type="match status" value="1"/>
</dbReference>
<evidence type="ECO:0000256" key="7">
    <source>
        <dbReference type="ARBA" id="ARBA00022692"/>
    </source>
</evidence>
<dbReference type="HAMAP" id="MF_00913">
    <property type="entry name" value="PGT_FtsW_proteobact"/>
    <property type="match status" value="1"/>
</dbReference>
<feature type="transmembrane region" description="Helical" evidence="16">
    <location>
        <begin position="356"/>
        <end position="377"/>
    </location>
</feature>
<keyword evidence="19" id="KW-1185">Reference proteome</keyword>
<feature type="transmembrane region" description="Helical" evidence="16">
    <location>
        <begin position="89"/>
        <end position="109"/>
    </location>
</feature>
<dbReference type="InterPro" id="IPR013437">
    <property type="entry name" value="FtsW"/>
</dbReference>
<dbReference type="GO" id="GO:0005886">
    <property type="term" value="C:plasma membrane"/>
    <property type="evidence" value="ECO:0007669"/>
    <property type="project" value="UniProtKB-SubCell"/>
</dbReference>
<dbReference type="GO" id="GO:0009252">
    <property type="term" value="P:peptidoglycan biosynthetic process"/>
    <property type="evidence" value="ECO:0007669"/>
    <property type="project" value="UniProtKB-UniRule"/>
</dbReference>
<dbReference type="GO" id="GO:0071555">
    <property type="term" value="P:cell wall organization"/>
    <property type="evidence" value="ECO:0007669"/>
    <property type="project" value="UniProtKB-KW"/>
</dbReference>
<feature type="transmembrane region" description="Helical" evidence="16">
    <location>
        <begin position="311"/>
        <end position="336"/>
    </location>
</feature>
<dbReference type="AlphaFoldDB" id="A0A9C7CP37"/>
<dbReference type="EMBL" id="AP026974">
    <property type="protein sequence ID" value="BDT78277.1"/>
    <property type="molecule type" value="Genomic_DNA"/>
</dbReference>
<keyword evidence="16" id="KW-0997">Cell inner membrane</keyword>
<reference evidence="17 19" key="1">
    <citation type="submission" date="2022-11" db="EMBL/GenBank/DDBJ databases">
        <title>Complete Genome Sequences of three Polynucleobacter sp. Subcluster PnecC Strains KF022, KF023, and KF032 Isolated from a Shallow Eutrophic Lake in Japan.</title>
        <authorList>
            <person name="Ogata Y."/>
            <person name="Watanabe K."/>
            <person name="Takemine S."/>
            <person name="Shindo C."/>
            <person name="Kurokawa R."/>
            <person name="Suda W."/>
        </authorList>
    </citation>
    <scope>NUCLEOTIDE SEQUENCE</scope>
    <source>
        <strain evidence="17">KF023</strain>
        <strain evidence="18 19">KF032</strain>
    </source>
</reference>
<proteinExistence type="inferred from homology"/>
<dbReference type="Proteomes" id="UP001211097">
    <property type="component" value="Chromosome"/>
</dbReference>
<feature type="transmembrane region" description="Helical" evidence="16">
    <location>
        <begin position="160"/>
        <end position="176"/>
    </location>
</feature>
<dbReference type="GO" id="GO:0008360">
    <property type="term" value="P:regulation of cell shape"/>
    <property type="evidence" value="ECO:0007669"/>
    <property type="project" value="UniProtKB-KW"/>
</dbReference>
<dbReference type="InterPro" id="IPR001182">
    <property type="entry name" value="FtsW/RodA"/>
</dbReference>
<feature type="transmembrane region" description="Helical" evidence="16">
    <location>
        <begin position="211"/>
        <end position="228"/>
    </location>
</feature>
<organism evidence="17">
    <name type="scientific">Polynucleobacter yangtzensis</name>
    <dbReference type="NCBI Taxonomy" id="1743159"/>
    <lineage>
        <taxon>Bacteria</taxon>
        <taxon>Pseudomonadati</taxon>
        <taxon>Pseudomonadota</taxon>
        <taxon>Betaproteobacteria</taxon>
        <taxon>Burkholderiales</taxon>
        <taxon>Burkholderiaceae</taxon>
        <taxon>Polynucleobacter</taxon>
    </lineage>
</organism>
<evidence type="ECO:0000313" key="18">
    <source>
        <dbReference type="EMBL" id="BDT78277.1"/>
    </source>
</evidence>
<keyword evidence="3 16" id="KW-1003">Cell membrane</keyword>
<comment type="function">
    <text evidence="16">Peptidoglycan polymerase that is essential for cell division.</text>
</comment>
<evidence type="ECO:0000256" key="16">
    <source>
        <dbReference type="HAMAP-Rule" id="MF_00913"/>
    </source>
</evidence>
<comment type="pathway">
    <text evidence="2 16">Cell wall biogenesis; peptidoglycan biosynthesis.</text>
</comment>
<keyword evidence="5 16" id="KW-0328">Glycosyltransferase</keyword>
<feature type="transmembrane region" description="Helical" evidence="16">
    <location>
        <begin position="389"/>
        <end position="410"/>
    </location>
</feature>
<feature type="transmembrane region" description="Helical" evidence="16">
    <location>
        <begin position="121"/>
        <end position="140"/>
    </location>
</feature>
<dbReference type="NCBIfam" id="TIGR02614">
    <property type="entry name" value="ftsW"/>
    <property type="match status" value="1"/>
</dbReference>
<feature type="transmembrane region" description="Helical" evidence="16">
    <location>
        <begin position="188"/>
        <end position="205"/>
    </location>
</feature>
<evidence type="ECO:0000313" key="17">
    <source>
        <dbReference type="EMBL" id="BDT76369.1"/>
    </source>
</evidence>
<dbReference type="GO" id="GO:0008955">
    <property type="term" value="F:peptidoglycan glycosyltransferase activity"/>
    <property type="evidence" value="ECO:0007669"/>
    <property type="project" value="UniProtKB-UniRule"/>
</dbReference>
<feature type="transmembrane region" description="Helical" evidence="16">
    <location>
        <begin position="53"/>
        <end position="77"/>
    </location>
</feature>
<dbReference type="GO" id="GO:0015648">
    <property type="term" value="F:lipid-linked peptidoglycan transporter activity"/>
    <property type="evidence" value="ECO:0007669"/>
    <property type="project" value="TreeGrafter"/>
</dbReference>
<dbReference type="GO" id="GO:0032153">
    <property type="term" value="C:cell division site"/>
    <property type="evidence" value="ECO:0007669"/>
    <property type="project" value="UniProtKB-UniRule"/>
</dbReference>
<sequence length="423" mass="46434">MNLKEKFFPENRLGLNRFWNFSRGGIDNFRTGLRDAVSGVEQTRSRMMEYDQLLVWAILSLMLIGLVMVYSASITLADGPKYANYSSNFFLIRHMISLAIAIGVGIWAFKIPTKVWDRYSPVIFGFTVLLLIAVLIPGVGKGVNGAKRWIPLGLMNFQPSELMKFAAVIFAASYTVQRQEYLHSFVKGMLPMGIAVALVGGLLMAEPDMGAFVVVALIAFGILFLGGINAKLFGGLIAVGLMSGATMIALSPFRRGRMLAFMDPWQVDNAANKGYQLTHSLMAFGRGEWFGTGLGGSVEKLHYLPEAHTDFIMAVIGEELGFVGVVVMIFLFYWIVRRAFLIGRTALQLDRSFAGLAAKGVAIWIGWQAFINMGVNLGLLPTKGLTLPLVSYGGSGILMNAVAMAMLLRIDFENRILMRGGKL</sequence>
<evidence type="ECO:0000256" key="8">
    <source>
        <dbReference type="ARBA" id="ARBA00022960"/>
    </source>
</evidence>
<keyword evidence="12 16" id="KW-0131">Cell cycle</keyword>
<evidence type="ECO:0000313" key="19">
    <source>
        <dbReference type="Proteomes" id="UP001211204"/>
    </source>
</evidence>
<keyword evidence="13 16" id="KW-0961">Cell wall biogenesis/degradation</keyword>
<evidence type="ECO:0000256" key="1">
    <source>
        <dbReference type="ARBA" id="ARBA00004651"/>
    </source>
</evidence>
<evidence type="ECO:0000256" key="6">
    <source>
        <dbReference type="ARBA" id="ARBA00022679"/>
    </source>
</evidence>
<keyword evidence="8 16" id="KW-0133">Cell shape</keyword>
<evidence type="ECO:0000256" key="13">
    <source>
        <dbReference type="ARBA" id="ARBA00023316"/>
    </source>
</evidence>
<comment type="similarity">
    <text evidence="14 16">Belongs to the SEDS family. FtsW subfamily.</text>
</comment>
<dbReference type="Pfam" id="PF01098">
    <property type="entry name" value="FTSW_RODA_SPOVE"/>
    <property type="match status" value="1"/>
</dbReference>
<comment type="catalytic activity">
    <reaction evidence="15 16">
        <text>[GlcNAc-(1-&gt;4)-Mur2Ac(oyl-L-Ala-gamma-D-Glu-L-Lys-D-Ala-D-Ala)](n)-di-trans,octa-cis-undecaprenyl diphosphate + beta-D-GlcNAc-(1-&gt;4)-Mur2Ac(oyl-L-Ala-gamma-D-Glu-L-Lys-D-Ala-D-Ala)-di-trans,octa-cis-undecaprenyl diphosphate = [GlcNAc-(1-&gt;4)-Mur2Ac(oyl-L-Ala-gamma-D-Glu-L-Lys-D-Ala-D-Ala)](n+1)-di-trans,octa-cis-undecaprenyl diphosphate + di-trans,octa-cis-undecaprenyl diphosphate + H(+)</text>
        <dbReference type="Rhea" id="RHEA:23708"/>
        <dbReference type="Rhea" id="RHEA-COMP:9602"/>
        <dbReference type="Rhea" id="RHEA-COMP:9603"/>
        <dbReference type="ChEBI" id="CHEBI:15378"/>
        <dbReference type="ChEBI" id="CHEBI:58405"/>
        <dbReference type="ChEBI" id="CHEBI:60033"/>
        <dbReference type="ChEBI" id="CHEBI:78435"/>
        <dbReference type="EC" id="2.4.99.28"/>
    </reaction>
</comment>
<dbReference type="GO" id="GO:0043093">
    <property type="term" value="P:FtsZ-dependent cytokinesis"/>
    <property type="evidence" value="ECO:0007669"/>
    <property type="project" value="UniProtKB-UniRule"/>
</dbReference>
<dbReference type="RefSeq" id="WP_068320291.1">
    <property type="nucleotide sequence ID" value="NZ_AP026973.1"/>
</dbReference>
<protein>
    <recommendedName>
        <fullName evidence="16">Probable peptidoglycan glycosyltransferase FtsW</fullName>
        <shortName evidence="16">PGT</shortName>
        <ecNumber evidence="16">2.4.99.28</ecNumber>
    </recommendedName>
    <alternativeName>
        <fullName evidence="16">Cell division protein FtsW</fullName>
    </alternativeName>
    <alternativeName>
        <fullName evidence="16">Cell wall polymerase</fullName>
    </alternativeName>
    <alternativeName>
        <fullName evidence="16">Peptidoglycan polymerase</fullName>
        <shortName evidence="16">PG polymerase</shortName>
    </alternativeName>
</protein>
<keyword evidence="11 16" id="KW-0472">Membrane</keyword>
<evidence type="ECO:0000256" key="2">
    <source>
        <dbReference type="ARBA" id="ARBA00004752"/>
    </source>
</evidence>
<dbReference type="Proteomes" id="UP001211204">
    <property type="component" value="Chromosome"/>
</dbReference>
<dbReference type="EC" id="2.4.99.28" evidence="16"/>
<evidence type="ECO:0000256" key="5">
    <source>
        <dbReference type="ARBA" id="ARBA00022676"/>
    </source>
</evidence>
<gene>
    <name evidence="16 17" type="primary">ftsW</name>
    <name evidence="17" type="ORF">PKF023_01720</name>
    <name evidence="18" type="ORF">PKF032_01650</name>
</gene>
<keyword evidence="9 16" id="KW-0573">Peptidoglycan synthesis</keyword>
<dbReference type="EMBL" id="AP026973">
    <property type="protein sequence ID" value="BDT76369.1"/>
    <property type="molecule type" value="Genomic_DNA"/>
</dbReference>
<keyword evidence="7 16" id="KW-0812">Transmembrane</keyword>
<evidence type="ECO:0000256" key="10">
    <source>
        <dbReference type="ARBA" id="ARBA00022989"/>
    </source>
</evidence>
<feature type="transmembrane region" description="Helical" evidence="16">
    <location>
        <begin position="235"/>
        <end position="253"/>
    </location>
</feature>
<keyword evidence="4 16" id="KW-0132">Cell division</keyword>
<dbReference type="KEGG" id="pyt:PKF023_01720"/>
<name>A0A9C7CP37_9BURK</name>
<accession>A0A9C7CP37</accession>
<evidence type="ECO:0000256" key="12">
    <source>
        <dbReference type="ARBA" id="ARBA00023306"/>
    </source>
</evidence>